<evidence type="ECO:0000256" key="3">
    <source>
        <dbReference type="ARBA" id="ARBA00022670"/>
    </source>
</evidence>
<keyword evidence="4 9" id="KW-0812">Transmembrane</keyword>
<dbReference type="GO" id="GO:0006508">
    <property type="term" value="P:proteolysis"/>
    <property type="evidence" value="ECO:0007669"/>
    <property type="project" value="UniProtKB-KW"/>
</dbReference>
<feature type="active site" evidence="9">
    <location>
        <position position="124"/>
    </location>
</feature>
<accession>A0A0S7WGS0</accession>
<evidence type="ECO:0000256" key="4">
    <source>
        <dbReference type="ARBA" id="ARBA00022692"/>
    </source>
</evidence>
<comment type="pathway">
    <text evidence="9">Protein modification; lipoprotein biosynthesis (signal peptide cleavage).</text>
</comment>
<dbReference type="UniPathway" id="UPA00665"/>
<feature type="transmembrane region" description="Helical" evidence="9">
    <location>
        <begin position="47"/>
        <end position="70"/>
    </location>
</feature>
<keyword evidence="7 9" id="KW-1133">Transmembrane helix</keyword>
<dbReference type="EMBL" id="LIZT01000062">
    <property type="protein sequence ID" value="KPJ49365.1"/>
    <property type="molecule type" value="Genomic_DNA"/>
</dbReference>
<dbReference type="GO" id="GO:0004190">
    <property type="term" value="F:aspartic-type endopeptidase activity"/>
    <property type="evidence" value="ECO:0007669"/>
    <property type="project" value="UniProtKB-UniRule"/>
</dbReference>
<feature type="transmembrane region" description="Helical" evidence="9">
    <location>
        <begin position="82"/>
        <end position="99"/>
    </location>
</feature>
<evidence type="ECO:0000313" key="13">
    <source>
        <dbReference type="Proteomes" id="UP000051124"/>
    </source>
</evidence>
<keyword evidence="5 9" id="KW-0064">Aspartyl protease</keyword>
<sequence>MLLSLWSFLIDQVTKGILVTKVPLHSSVSILGNVVRFTHIRNPMAAWGLPIGGTLSLIVLPIAIGIVVLVYRFRAQTLTERIALSIILGGALGNLIDRIRWGNVVDFIDIGVGNVRWPVFNMADAFVTVGMLLVIYTILKKRR</sequence>
<evidence type="ECO:0000256" key="8">
    <source>
        <dbReference type="ARBA" id="ARBA00023136"/>
    </source>
</evidence>
<dbReference type="InterPro" id="IPR001872">
    <property type="entry name" value="Peptidase_A8"/>
</dbReference>
<evidence type="ECO:0000256" key="7">
    <source>
        <dbReference type="ARBA" id="ARBA00022989"/>
    </source>
</evidence>
<dbReference type="EC" id="3.4.23.36" evidence="9"/>
<evidence type="ECO:0000256" key="6">
    <source>
        <dbReference type="ARBA" id="ARBA00022801"/>
    </source>
</evidence>
<keyword evidence="6 9" id="KW-0378">Hydrolase</keyword>
<evidence type="ECO:0000256" key="2">
    <source>
        <dbReference type="ARBA" id="ARBA00022475"/>
    </source>
</evidence>
<evidence type="ECO:0000256" key="1">
    <source>
        <dbReference type="ARBA" id="ARBA00006139"/>
    </source>
</evidence>
<comment type="caution">
    <text evidence="9">Lacks conserved residue(s) required for the propagation of feature annotation.</text>
</comment>
<comment type="catalytic activity">
    <reaction evidence="9 10">
        <text>Release of signal peptides from bacterial membrane prolipoproteins. Hydrolyzes -Xaa-Yaa-Zaa-|-(S,diacylglyceryl)Cys-, in which Xaa is hydrophobic (preferably Leu), and Yaa (Ala or Ser) and Zaa (Gly or Ala) have small, neutral side chains.</text>
        <dbReference type="EC" id="3.4.23.36"/>
    </reaction>
</comment>
<evidence type="ECO:0000256" key="9">
    <source>
        <dbReference type="HAMAP-Rule" id="MF_00161"/>
    </source>
</evidence>
<dbReference type="GO" id="GO:0005886">
    <property type="term" value="C:plasma membrane"/>
    <property type="evidence" value="ECO:0007669"/>
    <property type="project" value="UniProtKB-SubCell"/>
</dbReference>
<dbReference type="PRINTS" id="PR00781">
    <property type="entry name" value="LIPOSIGPTASE"/>
</dbReference>
<evidence type="ECO:0000256" key="5">
    <source>
        <dbReference type="ARBA" id="ARBA00022750"/>
    </source>
</evidence>
<dbReference type="PROSITE" id="PS00855">
    <property type="entry name" value="SPASE_II"/>
    <property type="match status" value="1"/>
</dbReference>
<dbReference type="PANTHER" id="PTHR33695:SF1">
    <property type="entry name" value="LIPOPROTEIN SIGNAL PEPTIDASE"/>
    <property type="match status" value="1"/>
</dbReference>
<comment type="similarity">
    <text evidence="1 9 11">Belongs to the peptidase A8 family.</text>
</comment>
<proteinExistence type="inferred from homology"/>
<dbReference type="Proteomes" id="UP000051124">
    <property type="component" value="Unassembled WGS sequence"/>
</dbReference>
<evidence type="ECO:0000256" key="10">
    <source>
        <dbReference type="RuleBase" id="RU000594"/>
    </source>
</evidence>
<evidence type="ECO:0000313" key="12">
    <source>
        <dbReference type="EMBL" id="KPJ49365.1"/>
    </source>
</evidence>
<feature type="active site" evidence="9">
    <location>
        <position position="106"/>
    </location>
</feature>
<keyword evidence="3 9" id="KW-0645">Protease</keyword>
<name>A0A0S7WGS0_UNCT6</name>
<feature type="transmembrane region" description="Helical" evidence="9">
    <location>
        <begin position="119"/>
        <end position="139"/>
    </location>
</feature>
<dbReference type="Pfam" id="PF01252">
    <property type="entry name" value="Peptidase_A8"/>
    <property type="match status" value="1"/>
</dbReference>
<comment type="subcellular location">
    <subcellularLocation>
        <location evidence="9">Cell membrane</location>
        <topology evidence="9">Multi-pass membrane protein</topology>
    </subcellularLocation>
</comment>
<dbReference type="NCBIfam" id="TIGR00077">
    <property type="entry name" value="lspA"/>
    <property type="match status" value="1"/>
</dbReference>
<dbReference type="HAMAP" id="MF_00161">
    <property type="entry name" value="LspA"/>
    <property type="match status" value="1"/>
</dbReference>
<dbReference type="PATRIC" id="fig|1703771.3.peg.385"/>
<keyword evidence="8 9" id="KW-0472">Membrane</keyword>
<gene>
    <name evidence="9" type="primary">lspA</name>
    <name evidence="12" type="ORF">AMJ40_05710</name>
</gene>
<organism evidence="12 13">
    <name type="scientific">candidate division TA06 bacterium DG_26</name>
    <dbReference type="NCBI Taxonomy" id="1703771"/>
    <lineage>
        <taxon>Bacteria</taxon>
        <taxon>Bacteria division TA06</taxon>
    </lineage>
</organism>
<keyword evidence="2 9" id="KW-1003">Cell membrane</keyword>
<evidence type="ECO:0000256" key="11">
    <source>
        <dbReference type="RuleBase" id="RU004181"/>
    </source>
</evidence>
<comment type="function">
    <text evidence="9 10">This protein specifically catalyzes the removal of signal peptides from prolipoproteins.</text>
</comment>
<protein>
    <recommendedName>
        <fullName evidence="9">Lipoprotein signal peptidase</fullName>
        <ecNumber evidence="9">3.4.23.36</ecNumber>
    </recommendedName>
    <alternativeName>
        <fullName evidence="9">Prolipoprotein signal peptidase</fullName>
    </alternativeName>
    <alternativeName>
        <fullName evidence="9">Signal peptidase II</fullName>
        <shortName evidence="9">SPase II</shortName>
    </alternativeName>
</protein>
<comment type="caution">
    <text evidence="12">The sequence shown here is derived from an EMBL/GenBank/DDBJ whole genome shotgun (WGS) entry which is preliminary data.</text>
</comment>
<dbReference type="PANTHER" id="PTHR33695">
    <property type="entry name" value="LIPOPROTEIN SIGNAL PEPTIDASE"/>
    <property type="match status" value="1"/>
</dbReference>
<dbReference type="AlphaFoldDB" id="A0A0S7WGS0"/>
<reference evidence="12 13" key="1">
    <citation type="journal article" date="2015" name="Microbiome">
        <title>Genomic resolution of linkages in carbon, nitrogen, and sulfur cycling among widespread estuary sediment bacteria.</title>
        <authorList>
            <person name="Baker B.J."/>
            <person name="Lazar C.S."/>
            <person name="Teske A.P."/>
            <person name="Dick G.J."/>
        </authorList>
    </citation>
    <scope>NUCLEOTIDE SEQUENCE [LARGE SCALE GENOMIC DNA]</scope>
    <source>
        <strain evidence="12">DG_26</strain>
    </source>
</reference>